<dbReference type="GO" id="GO:0016020">
    <property type="term" value="C:membrane"/>
    <property type="evidence" value="ECO:0007669"/>
    <property type="project" value="UniProtKB-SubCell"/>
</dbReference>
<comment type="subcellular location">
    <subcellularLocation>
        <location evidence="1">Membrane</location>
        <topology evidence="1">Single-pass type I membrane protein</topology>
    </subcellularLocation>
</comment>
<evidence type="ECO:0000256" key="8">
    <source>
        <dbReference type="PIRSR" id="PIRSR000615-3"/>
    </source>
</evidence>
<keyword evidence="11" id="KW-0472">Membrane</keyword>
<protein>
    <recommendedName>
        <fullName evidence="12">Protein kinase domain-containing protein</fullName>
    </recommendedName>
</protein>
<dbReference type="PANTHER" id="PTHR48006">
    <property type="entry name" value="LEUCINE-RICH REPEAT-CONTAINING PROTEIN DDB_G0281931-RELATED"/>
    <property type="match status" value="1"/>
</dbReference>
<dbReference type="GO" id="GO:0046872">
    <property type="term" value="F:metal ion binding"/>
    <property type="evidence" value="ECO:0007669"/>
    <property type="project" value="UniProtKB-KW"/>
</dbReference>
<dbReference type="GO" id="GO:0004674">
    <property type="term" value="F:protein serine/threonine kinase activity"/>
    <property type="evidence" value="ECO:0007669"/>
    <property type="project" value="UniProtKB-KW"/>
</dbReference>
<dbReference type="SMART" id="SM00220">
    <property type="entry name" value="S_TKc"/>
    <property type="match status" value="1"/>
</dbReference>
<dbReference type="OrthoDB" id="4062651at2759"/>
<dbReference type="Proteomes" id="UP000593562">
    <property type="component" value="Unassembled WGS sequence"/>
</dbReference>
<dbReference type="SUPFAM" id="SSF56112">
    <property type="entry name" value="Protein kinase-like (PK-like)"/>
    <property type="match status" value="1"/>
</dbReference>
<keyword evidence="5" id="KW-0418">Kinase</keyword>
<feature type="active site" description="Proton acceptor" evidence="7">
    <location>
        <position position="220"/>
    </location>
</feature>
<dbReference type="FunCoup" id="A0A7J7DS82">
    <property type="interactions" value="25"/>
</dbReference>
<dbReference type="InterPro" id="IPR017441">
    <property type="entry name" value="Protein_kinase_ATP_BS"/>
</dbReference>
<dbReference type="FunFam" id="1.10.510.10:FF:001077">
    <property type="entry name" value="Phytosulfokine receptor 2"/>
    <property type="match status" value="1"/>
</dbReference>
<comment type="similarity">
    <text evidence="10">Belongs to the protein kinase superfamily.</text>
</comment>
<gene>
    <name evidence="13" type="ORF">HS088_TW04G01192</name>
</gene>
<dbReference type="AlphaFoldDB" id="A0A7J7DS82"/>
<evidence type="ECO:0000256" key="6">
    <source>
        <dbReference type="ARBA" id="ARBA00022840"/>
    </source>
</evidence>
<sequence length="385" mass="43199">MGMAGSLQAVLASAASFFVIISIVSIIILLCRSTKIPTHPIRRTRKRPRTLAVQEPELSISIGESQSFDPSVRLISMEELKIVTKNFSADLIIGDGSFGLVYKATLSCGLTVAIKKLDRDAFQGFREFRAEMETLGKLRHPNIVKILGYCISGQDRVLIYEFLERGSLYQWIHESADVAGSEQLEKPVPLTWETRMSVVRDIANGLAYLHGLDTPIIHRDIKASNVLLDKGFEAHIADFGLARWIDGSHSHVSTQVAGTMGYMPPEYKDGATMATVKADVYSFGILMIEIATGKSPHWPMVLKDKEVGLAHWARKMVEEGEEMKMVDPNVQREELDEIKVKEYFRIACRCTSDISRDRPTIREVVDLLNQNWYVKLDISANVEEV</sequence>
<evidence type="ECO:0000256" key="9">
    <source>
        <dbReference type="PROSITE-ProRule" id="PRU10141"/>
    </source>
</evidence>
<dbReference type="PANTHER" id="PTHR48006:SF47">
    <property type="entry name" value="PHYTOSULFOKINE RECEPTOR 2-LIKE"/>
    <property type="match status" value="1"/>
</dbReference>
<dbReference type="GO" id="GO:0005524">
    <property type="term" value="F:ATP binding"/>
    <property type="evidence" value="ECO:0007669"/>
    <property type="project" value="UniProtKB-UniRule"/>
</dbReference>
<dbReference type="InParanoid" id="A0A7J7DS82"/>
<feature type="transmembrane region" description="Helical" evidence="11">
    <location>
        <begin position="6"/>
        <end position="31"/>
    </location>
</feature>
<keyword evidence="11" id="KW-1133">Transmembrane helix</keyword>
<keyword evidence="14" id="KW-1185">Reference proteome</keyword>
<feature type="binding site" evidence="8">
    <location>
        <position position="238"/>
    </location>
    <ligand>
        <name>Mg(2+)</name>
        <dbReference type="ChEBI" id="CHEBI:18420"/>
    </ligand>
</feature>
<dbReference type="Pfam" id="PF07714">
    <property type="entry name" value="PK_Tyr_Ser-Thr"/>
    <property type="match status" value="1"/>
</dbReference>
<evidence type="ECO:0000256" key="2">
    <source>
        <dbReference type="ARBA" id="ARBA00022527"/>
    </source>
</evidence>
<organism evidence="13 14">
    <name type="scientific">Tripterygium wilfordii</name>
    <name type="common">Thunder God vine</name>
    <dbReference type="NCBI Taxonomy" id="458696"/>
    <lineage>
        <taxon>Eukaryota</taxon>
        <taxon>Viridiplantae</taxon>
        <taxon>Streptophyta</taxon>
        <taxon>Embryophyta</taxon>
        <taxon>Tracheophyta</taxon>
        <taxon>Spermatophyta</taxon>
        <taxon>Magnoliopsida</taxon>
        <taxon>eudicotyledons</taxon>
        <taxon>Gunneridae</taxon>
        <taxon>Pentapetalae</taxon>
        <taxon>rosids</taxon>
        <taxon>fabids</taxon>
        <taxon>Celastrales</taxon>
        <taxon>Celastraceae</taxon>
        <taxon>Tripterygium</taxon>
    </lineage>
</organism>
<evidence type="ECO:0000313" key="13">
    <source>
        <dbReference type="EMBL" id="KAF5749228.1"/>
    </source>
</evidence>
<comment type="caution">
    <text evidence="13">The sequence shown here is derived from an EMBL/GenBank/DDBJ whole genome shotgun (WGS) entry which is preliminary data.</text>
</comment>
<evidence type="ECO:0000256" key="5">
    <source>
        <dbReference type="ARBA" id="ARBA00022777"/>
    </source>
</evidence>
<dbReference type="InterPro" id="IPR008271">
    <property type="entry name" value="Ser/Thr_kinase_AS"/>
</dbReference>
<proteinExistence type="inferred from homology"/>
<reference evidence="13 14" key="1">
    <citation type="journal article" date="2020" name="Nat. Commun.">
        <title>Genome of Tripterygium wilfordii and identification of cytochrome P450 involved in triptolide biosynthesis.</title>
        <authorList>
            <person name="Tu L."/>
            <person name="Su P."/>
            <person name="Zhang Z."/>
            <person name="Gao L."/>
            <person name="Wang J."/>
            <person name="Hu T."/>
            <person name="Zhou J."/>
            <person name="Zhang Y."/>
            <person name="Zhao Y."/>
            <person name="Liu Y."/>
            <person name="Song Y."/>
            <person name="Tong Y."/>
            <person name="Lu Y."/>
            <person name="Yang J."/>
            <person name="Xu C."/>
            <person name="Jia M."/>
            <person name="Peters R.J."/>
            <person name="Huang L."/>
            <person name="Gao W."/>
        </authorList>
    </citation>
    <scope>NUCLEOTIDE SEQUENCE [LARGE SCALE GENOMIC DNA]</scope>
    <source>
        <strain evidence="14">cv. XIE 37</strain>
        <tissue evidence="13">Leaf</tissue>
    </source>
</reference>
<evidence type="ECO:0000256" key="1">
    <source>
        <dbReference type="ARBA" id="ARBA00004479"/>
    </source>
</evidence>
<keyword evidence="4 9" id="KW-0547">Nucleotide-binding</keyword>
<keyword evidence="6 9" id="KW-0067">ATP-binding</keyword>
<evidence type="ECO:0000313" key="14">
    <source>
        <dbReference type="Proteomes" id="UP000593562"/>
    </source>
</evidence>
<keyword evidence="3" id="KW-0808">Transferase</keyword>
<evidence type="ECO:0000256" key="3">
    <source>
        <dbReference type="ARBA" id="ARBA00022679"/>
    </source>
</evidence>
<evidence type="ECO:0000256" key="7">
    <source>
        <dbReference type="PIRSR" id="PIRSR000615-1"/>
    </source>
</evidence>
<feature type="domain" description="Protein kinase" evidence="12">
    <location>
        <begin position="87"/>
        <end position="373"/>
    </location>
</feature>
<evidence type="ECO:0000259" key="12">
    <source>
        <dbReference type="PROSITE" id="PS50011"/>
    </source>
</evidence>
<dbReference type="Gene3D" id="1.10.510.10">
    <property type="entry name" value="Transferase(Phosphotransferase) domain 1"/>
    <property type="match status" value="1"/>
</dbReference>
<dbReference type="CDD" id="cd14066">
    <property type="entry name" value="STKc_IRAK"/>
    <property type="match status" value="1"/>
</dbReference>
<name>A0A7J7DS82_TRIWF</name>
<keyword evidence="8" id="KW-0479">Metal-binding</keyword>
<dbReference type="InterPro" id="IPR011009">
    <property type="entry name" value="Kinase-like_dom_sf"/>
</dbReference>
<dbReference type="InterPro" id="IPR001245">
    <property type="entry name" value="Ser-Thr/Tyr_kinase_cat_dom"/>
</dbReference>
<dbReference type="PROSITE" id="PS50011">
    <property type="entry name" value="PROTEIN_KINASE_DOM"/>
    <property type="match status" value="1"/>
</dbReference>
<keyword evidence="8" id="KW-0460">Magnesium</keyword>
<dbReference type="PROSITE" id="PS00107">
    <property type="entry name" value="PROTEIN_KINASE_ATP"/>
    <property type="match status" value="1"/>
</dbReference>
<dbReference type="PROSITE" id="PS00108">
    <property type="entry name" value="PROTEIN_KINASE_ST"/>
    <property type="match status" value="1"/>
</dbReference>
<dbReference type="EMBL" id="JAAARO010000004">
    <property type="protein sequence ID" value="KAF5749228.1"/>
    <property type="molecule type" value="Genomic_DNA"/>
</dbReference>
<evidence type="ECO:0000256" key="10">
    <source>
        <dbReference type="RuleBase" id="RU000304"/>
    </source>
</evidence>
<feature type="binding site" evidence="9">
    <location>
        <position position="116"/>
    </location>
    <ligand>
        <name>ATP</name>
        <dbReference type="ChEBI" id="CHEBI:30616"/>
    </ligand>
</feature>
<keyword evidence="2 10" id="KW-0723">Serine/threonine-protein kinase</keyword>
<dbReference type="InterPro" id="IPR000719">
    <property type="entry name" value="Prot_kinase_dom"/>
</dbReference>
<keyword evidence="11" id="KW-0812">Transmembrane</keyword>
<evidence type="ECO:0000256" key="11">
    <source>
        <dbReference type="SAM" id="Phobius"/>
    </source>
</evidence>
<dbReference type="Gene3D" id="3.30.200.20">
    <property type="entry name" value="Phosphorylase Kinase, domain 1"/>
    <property type="match status" value="1"/>
</dbReference>
<dbReference type="InterPro" id="IPR051824">
    <property type="entry name" value="LRR_Rcpt-Like_S/T_Kinase"/>
</dbReference>
<feature type="binding site" evidence="8">
    <location>
        <position position="225"/>
    </location>
    <ligand>
        <name>Mg(2+)</name>
        <dbReference type="ChEBI" id="CHEBI:18420"/>
    </ligand>
</feature>
<evidence type="ECO:0000256" key="4">
    <source>
        <dbReference type="ARBA" id="ARBA00022741"/>
    </source>
</evidence>
<accession>A0A7J7DS82</accession>
<dbReference type="FunFam" id="3.30.200.20:FF:000745">
    <property type="entry name" value="Phytosulfokine receptor 2"/>
    <property type="match status" value="1"/>
</dbReference>